<dbReference type="InterPro" id="IPR001810">
    <property type="entry name" value="F-box_dom"/>
</dbReference>
<dbReference type="GeneID" id="113216651"/>
<dbReference type="KEGG" id="foc:113216651"/>
<keyword evidence="2" id="KW-1185">Reference proteome</keyword>
<evidence type="ECO:0000313" key="3">
    <source>
        <dbReference type="RefSeq" id="XP_026292207.1"/>
    </source>
</evidence>
<dbReference type="AlphaFoldDB" id="A0A6J1THI6"/>
<evidence type="ECO:0000259" key="1">
    <source>
        <dbReference type="PROSITE" id="PS50181"/>
    </source>
</evidence>
<feature type="domain" description="F-box" evidence="1">
    <location>
        <begin position="122"/>
        <end position="168"/>
    </location>
</feature>
<dbReference type="SUPFAM" id="SSF81383">
    <property type="entry name" value="F-box domain"/>
    <property type="match status" value="1"/>
</dbReference>
<gene>
    <name evidence="3" type="primary">LOC113216651</name>
</gene>
<dbReference type="Proteomes" id="UP000504606">
    <property type="component" value="Unplaced"/>
</dbReference>
<sequence>MFMSWCNEMSKEGLAAYNGTRYDRLLRNRQEILNFHESNETTSDAKCDVYTTTADERQTTDRQPTAELPSQANCRLQTTATTTRRRLKRAQTADVSAVAAFLRSYYELKAVKFTPPQLKRKKMHLLELPDDVLAEVMQRLAVPDVMSCRLVCKRLAAASQCSDVWRLRELDSYDEYAAAVLRLAPCLESLHIYGSRFVSSELSRLLFRTTRCAVRVLCFSFLSSSSSDAATARKVVRNQAALGRLVTLRLLDVDVFCSSQKVWRILLTPGLEHLYLDARPAGYNAPVYVRDAPRLPSDLRPSLKCFRCHAYGGHVRALVDFVVAGHASTLEEVSVSRSRQDVTSAAPTPPSFTLLAAMPKLRKLTCYPMPGMQAVAASTSLMALVLEVADRDSDGAVRDAAELLRRAKTVREVTLSLELESGHSLCADLVLAVGPSVESFTLSLLSRRALASGRLLRALRAPRALRRLELRWRAWQEVLSSITPCLFPDLRTLVLSMWKEDQDRIRCLNNLVGKSAVRQLLTANPLLKLVVLNLPKYCNGQITTPCWACCQCDRFAGAAEYTRVATFE</sequence>
<organism evidence="2 3">
    <name type="scientific">Frankliniella occidentalis</name>
    <name type="common">Western flower thrips</name>
    <name type="synonym">Euthrips occidentalis</name>
    <dbReference type="NCBI Taxonomy" id="133901"/>
    <lineage>
        <taxon>Eukaryota</taxon>
        <taxon>Metazoa</taxon>
        <taxon>Ecdysozoa</taxon>
        <taxon>Arthropoda</taxon>
        <taxon>Hexapoda</taxon>
        <taxon>Insecta</taxon>
        <taxon>Pterygota</taxon>
        <taxon>Neoptera</taxon>
        <taxon>Paraneoptera</taxon>
        <taxon>Thysanoptera</taxon>
        <taxon>Terebrantia</taxon>
        <taxon>Thripoidea</taxon>
        <taxon>Thripidae</taxon>
        <taxon>Frankliniella</taxon>
    </lineage>
</organism>
<protein>
    <submittedName>
        <fullName evidence="3">Uncharacterized protein LOC113216651</fullName>
    </submittedName>
</protein>
<dbReference type="Pfam" id="PF00646">
    <property type="entry name" value="F-box"/>
    <property type="match status" value="1"/>
</dbReference>
<reference evidence="3" key="1">
    <citation type="submission" date="2025-08" db="UniProtKB">
        <authorList>
            <consortium name="RefSeq"/>
        </authorList>
    </citation>
    <scope>IDENTIFICATION</scope>
    <source>
        <tissue evidence="3">Whole organism</tissue>
    </source>
</reference>
<evidence type="ECO:0000313" key="2">
    <source>
        <dbReference type="Proteomes" id="UP000504606"/>
    </source>
</evidence>
<dbReference type="RefSeq" id="XP_026292207.1">
    <property type="nucleotide sequence ID" value="XM_026436422.2"/>
</dbReference>
<dbReference type="CDD" id="cd09917">
    <property type="entry name" value="F-box_SF"/>
    <property type="match status" value="1"/>
</dbReference>
<name>A0A6J1THI6_FRAOC</name>
<dbReference type="SMART" id="SM00256">
    <property type="entry name" value="FBOX"/>
    <property type="match status" value="1"/>
</dbReference>
<dbReference type="PROSITE" id="PS50181">
    <property type="entry name" value="FBOX"/>
    <property type="match status" value="1"/>
</dbReference>
<proteinExistence type="predicted"/>
<accession>A0A6J1THI6</accession>
<dbReference type="InterPro" id="IPR036047">
    <property type="entry name" value="F-box-like_dom_sf"/>
</dbReference>
<dbReference type="Gene3D" id="1.20.1280.50">
    <property type="match status" value="1"/>
</dbReference>